<reference evidence="5 6" key="1">
    <citation type="submission" date="2022-03" db="EMBL/GenBank/DDBJ databases">
        <title>Streptomyces yunnanensis P86,complete genome.</title>
        <authorList>
            <person name="Chen S."/>
            <person name="Zhang Q."/>
        </authorList>
    </citation>
    <scope>NUCLEOTIDE SEQUENCE [LARGE SCALE GENOMIC DNA]</scope>
    <source>
        <strain evidence="5 6">P86</strain>
    </source>
</reference>
<keyword evidence="6" id="KW-1185">Reference proteome</keyword>
<dbReference type="Gene3D" id="3.90.220.20">
    <property type="entry name" value="DNA methylase specificity domains"/>
    <property type="match status" value="2"/>
</dbReference>
<dbReference type="GO" id="GO:0004519">
    <property type="term" value="F:endonuclease activity"/>
    <property type="evidence" value="ECO:0007669"/>
    <property type="project" value="UniProtKB-KW"/>
</dbReference>
<evidence type="ECO:0000313" key="5">
    <source>
        <dbReference type="EMBL" id="WEB41223.1"/>
    </source>
</evidence>
<feature type="domain" description="Type I restriction modification DNA specificity" evidence="4">
    <location>
        <begin position="208"/>
        <end position="384"/>
    </location>
</feature>
<evidence type="ECO:0000259" key="4">
    <source>
        <dbReference type="Pfam" id="PF01420"/>
    </source>
</evidence>
<keyword evidence="5" id="KW-0540">Nuclease</keyword>
<dbReference type="PANTHER" id="PTHR30408:SF12">
    <property type="entry name" value="TYPE I RESTRICTION ENZYME MJAVIII SPECIFICITY SUBUNIT"/>
    <property type="match status" value="1"/>
</dbReference>
<accession>A0ABY8A8V6</accession>
<protein>
    <submittedName>
        <fullName evidence="5">Restriction endonuclease subunit S</fullName>
        <ecNumber evidence="5">3.1.21.-</ecNumber>
    </submittedName>
</protein>
<evidence type="ECO:0000313" key="6">
    <source>
        <dbReference type="Proteomes" id="UP001218629"/>
    </source>
</evidence>
<dbReference type="InterPro" id="IPR044946">
    <property type="entry name" value="Restrct_endonuc_typeI_TRD_sf"/>
</dbReference>
<dbReference type="RefSeq" id="WP_275308269.1">
    <property type="nucleotide sequence ID" value="NZ_CP095749.1"/>
</dbReference>
<keyword evidence="2" id="KW-0680">Restriction system</keyword>
<gene>
    <name evidence="5" type="ORF">MOV08_19365</name>
</gene>
<keyword evidence="3" id="KW-0238">DNA-binding</keyword>
<proteinExistence type="inferred from homology"/>
<dbReference type="PANTHER" id="PTHR30408">
    <property type="entry name" value="TYPE-1 RESTRICTION ENZYME ECOKI SPECIFICITY PROTEIN"/>
    <property type="match status" value="1"/>
</dbReference>
<dbReference type="EC" id="3.1.21.-" evidence="5"/>
<sequence length="410" mass="46085">MSRVQDRPEWRLMKLKDLLSEPLINGRSVVTRDDGFPVLRLTAIKPGGIDISEHKGGAWSRDQALPFLIKQRDFFVSRGNGSLDLVGRGAPVWESPIEVAFPDTMIRVRVRPDVISAAYLSRIWDSSYVRSQIERSVRTTSGIYKVNQRTLSEIKLWVPPLAHQSRISEVLDRVDDLRAKRREAIRLLGDLAQSIFIDMFGDPARNPLKWPMKKIGDLIDSASYGTSEKASEVGDLPVLRMGNITSSGRVDLSDLKFMDRASTDEKYLIRRGDVLFNRTNSAELVGKSAIYRGNDDLAFAGYLVRVRVNASNDPEYLAAFLNTQYAKRVLRGMSKSIVGMANINARELQGIEVAEPPLPLQVEFAKRVGAVESLREIHRRHLVELDSLFASLQDRAFRGELWPDASVPAI</sequence>
<dbReference type="CDD" id="cd17524">
    <property type="entry name" value="RMtype1_S_EcoUTORF5051P-TRD2-CR2_like"/>
    <property type="match status" value="1"/>
</dbReference>
<dbReference type="InterPro" id="IPR000055">
    <property type="entry name" value="Restrct_endonuc_typeI_TRD"/>
</dbReference>
<dbReference type="SUPFAM" id="SSF116734">
    <property type="entry name" value="DNA methylase specificity domain"/>
    <property type="match status" value="2"/>
</dbReference>
<dbReference type="Pfam" id="PF01420">
    <property type="entry name" value="Methylase_S"/>
    <property type="match status" value="2"/>
</dbReference>
<evidence type="ECO:0000256" key="3">
    <source>
        <dbReference type="ARBA" id="ARBA00023125"/>
    </source>
</evidence>
<organism evidence="5 6">
    <name type="scientific">Streptomyces yunnanensis</name>
    <dbReference type="NCBI Taxonomy" id="156453"/>
    <lineage>
        <taxon>Bacteria</taxon>
        <taxon>Bacillati</taxon>
        <taxon>Actinomycetota</taxon>
        <taxon>Actinomycetes</taxon>
        <taxon>Kitasatosporales</taxon>
        <taxon>Streptomycetaceae</taxon>
        <taxon>Streptomyces</taxon>
    </lineage>
</organism>
<evidence type="ECO:0000256" key="1">
    <source>
        <dbReference type="ARBA" id="ARBA00010923"/>
    </source>
</evidence>
<keyword evidence="5" id="KW-0378">Hydrolase</keyword>
<dbReference type="GO" id="GO:0016787">
    <property type="term" value="F:hydrolase activity"/>
    <property type="evidence" value="ECO:0007669"/>
    <property type="project" value="UniProtKB-KW"/>
</dbReference>
<feature type="domain" description="Type I restriction modification DNA specificity" evidence="4">
    <location>
        <begin position="140"/>
        <end position="185"/>
    </location>
</feature>
<name>A0ABY8A8V6_9ACTN</name>
<keyword evidence="5" id="KW-0255">Endonuclease</keyword>
<dbReference type="Proteomes" id="UP001218629">
    <property type="component" value="Chromosome"/>
</dbReference>
<evidence type="ECO:0000256" key="2">
    <source>
        <dbReference type="ARBA" id="ARBA00022747"/>
    </source>
</evidence>
<comment type="similarity">
    <text evidence="1">Belongs to the type-I restriction system S methylase family.</text>
</comment>
<dbReference type="InterPro" id="IPR052021">
    <property type="entry name" value="Type-I_RS_S_subunit"/>
</dbReference>
<dbReference type="EMBL" id="CP095749">
    <property type="protein sequence ID" value="WEB41223.1"/>
    <property type="molecule type" value="Genomic_DNA"/>
</dbReference>